<dbReference type="InterPro" id="IPR036736">
    <property type="entry name" value="ACP-like_sf"/>
</dbReference>
<dbReference type="GO" id="GO:0044550">
    <property type="term" value="P:secondary metabolite biosynthetic process"/>
    <property type="evidence" value="ECO:0007669"/>
    <property type="project" value="TreeGrafter"/>
</dbReference>
<keyword evidence="7" id="KW-1185">Reference proteome</keyword>
<organism evidence="5 6">
    <name type="scientific">Salinispora arenicola</name>
    <dbReference type="NCBI Taxonomy" id="168697"/>
    <lineage>
        <taxon>Bacteria</taxon>
        <taxon>Bacillati</taxon>
        <taxon>Actinomycetota</taxon>
        <taxon>Actinomycetes</taxon>
        <taxon>Micromonosporales</taxon>
        <taxon>Micromonosporaceae</taxon>
        <taxon>Salinispora</taxon>
    </lineage>
</organism>
<dbReference type="SUPFAM" id="SSF47336">
    <property type="entry name" value="ACP-like"/>
    <property type="match status" value="1"/>
</dbReference>
<dbReference type="SMART" id="SM00823">
    <property type="entry name" value="PKS_PP"/>
    <property type="match status" value="1"/>
</dbReference>
<reference evidence="4 7" key="2">
    <citation type="submission" date="2021-03" db="EMBL/GenBank/DDBJ databases">
        <title>Whole genome shotgun sequence of Salinispora arenicola NBRC 105043.</title>
        <authorList>
            <person name="Komaki H."/>
            <person name="Tamura T."/>
        </authorList>
    </citation>
    <scope>NUCLEOTIDE SEQUENCE [LARGE SCALE GENOMIC DNA]</scope>
    <source>
        <strain evidence="4 7">NBRC 105043</strain>
    </source>
</reference>
<keyword evidence="1" id="KW-0596">Phosphopantetheine</keyword>
<dbReference type="EMBL" id="BOQM01000006">
    <property type="protein sequence ID" value="GIM82626.1"/>
    <property type="molecule type" value="Genomic_DNA"/>
</dbReference>
<evidence type="ECO:0000313" key="7">
    <source>
        <dbReference type="Proteomes" id="UP000677457"/>
    </source>
</evidence>
<dbReference type="Proteomes" id="UP000677457">
    <property type="component" value="Unassembled WGS sequence"/>
</dbReference>
<accession>A0A542XJ29</accession>
<keyword evidence="2" id="KW-0597">Phosphoprotein</keyword>
<gene>
    <name evidence="5" type="ORF">FB564_0896</name>
    <name evidence="4" type="ORF">Sar04_08170</name>
</gene>
<name>A0A542XJ29_SALAC</name>
<evidence type="ECO:0000259" key="3">
    <source>
        <dbReference type="PROSITE" id="PS50075"/>
    </source>
</evidence>
<protein>
    <submittedName>
        <fullName evidence="5">Phosphopantetheine binding protein</fullName>
    </submittedName>
</protein>
<evidence type="ECO:0000313" key="5">
    <source>
        <dbReference type="EMBL" id="TQL35827.1"/>
    </source>
</evidence>
<evidence type="ECO:0000313" key="4">
    <source>
        <dbReference type="EMBL" id="GIM82626.1"/>
    </source>
</evidence>
<dbReference type="PROSITE" id="PS50075">
    <property type="entry name" value="CARRIER"/>
    <property type="match status" value="1"/>
</dbReference>
<evidence type="ECO:0000256" key="1">
    <source>
        <dbReference type="ARBA" id="ARBA00022450"/>
    </source>
</evidence>
<feature type="domain" description="Carrier" evidence="3">
    <location>
        <begin position="1"/>
        <end position="77"/>
    </location>
</feature>
<dbReference type="PANTHER" id="PTHR45527">
    <property type="entry name" value="NONRIBOSOMAL PEPTIDE SYNTHETASE"/>
    <property type="match status" value="1"/>
</dbReference>
<dbReference type="Gene3D" id="1.10.1200.10">
    <property type="entry name" value="ACP-like"/>
    <property type="match status" value="1"/>
</dbReference>
<dbReference type="InterPro" id="IPR020806">
    <property type="entry name" value="PKS_PP-bd"/>
</dbReference>
<dbReference type="GeneID" id="93770225"/>
<dbReference type="AlphaFoldDB" id="A0A542XJ29"/>
<dbReference type="RefSeq" id="WP_016810719.1">
    <property type="nucleotide sequence ID" value="NZ_BOQM01000006.1"/>
</dbReference>
<dbReference type="InterPro" id="IPR009081">
    <property type="entry name" value="PP-bd_ACP"/>
</dbReference>
<reference evidence="5 6" key="1">
    <citation type="submission" date="2019-06" db="EMBL/GenBank/DDBJ databases">
        <title>Sequencing the genomes of 1000 actinobacteria strains.</title>
        <authorList>
            <person name="Klenk H.-P."/>
        </authorList>
    </citation>
    <scope>NUCLEOTIDE SEQUENCE [LARGE SCALE GENOMIC DNA]</scope>
    <source>
        <strain evidence="5 6">DSM 44819</strain>
    </source>
</reference>
<dbReference type="GO" id="GO:0043041">
    <property type="term" value="P:amino acid activation for nonribosomal peptide biosynthetic process"/>
    <property type="evidence" value="ECO:0007669"/>
    <property type="project" value="TreeGrafter"/>
</dbReference>
<dbReference type="EMBL" id="VFOL01000001">
    <property type="protein sequence ID" value="TQL35827.1"/>
    <property type="molecule type" value="Genomic_DNA"/>
</dbReference>
<dbReference type="GO" id="GO:0031177">
    <property type="term" value="F:phosphopantetheine binding"/>
    <property type="evidence" value="ECO:0007669"/>
    <property type="project" value="InterPro"/>
</dbReference>
<comment type="caution">
    <text evidence="5">The sequence shown here is derived from an EMBL/GenBank/DDBJ whole genome shotgun (WGS) entry which is preliminary data.</text>
</comment>
<dbReference type="GO" id="GO:0005737">
    <property type="term" value="C:cytoplasm"/>
    <property type="evidence" value="ECO:0007669"/>
    <property type="project" value="TreeGrafter"/>
</dbReference>
<dbReference type="Pfam" id="PF00550">
    <property type="entry name" value="PP-binding"/>
    <property type="match status" value="1"/>
</dbReference>
<evidence type="ECO:0000313" key="6">
    <source>
        <dbReference type="Proteomes" id="UP000315983"/>
    </source>
</evidence>
<proteinExistence type="predicted"/>
<dbReference type="Proteomes" id="UP000315983">
    <property type="component" value="Unassembled WGS sequence"/>
</dbReference>
<dbReference type="PANTHER" id="PTHR45527:SF1">
    <property type="entry name" value="FATTY ACID SYNTHASE"/>
    <property type="match status" value="1"/>
</dbReference>
<sequence>MITTVDVTELVASIYRETLHDETLDTNSDFFEAGGDSLTAFQITARLQASLDVEIPVALVFAYPSPVDLAQVVAADF</sequence>
<evidence type="ECO:0000256" key="2">
    <source>
        <dbReference type="ARBA" id="ARBA00022553"/>
    </source>
</evidence>